<comment type="caution">
    <text evidence="12">The sequence shown here is derived from an EMBL/GenBank/DDBJ whole genome shotgun (WGS) entry which is preliminary data.</text>
</comment>
<dbReference type="FunFam" id="3.30.160.60:FF:000688">
    <property type="entry name" value="zinc finger protein 197 isoform X1"/>
    <property type="match status" value="1"/>
</dbReference>
<keyword evidence="5 8" id="KW-0862">Zinc</keyword>
<feature type="domain" description="C2H2-type" evidence="10">
    <location>
        <begin position="311"/>
        <end position="338"/>
    </location>
</feature>
<feature type="domain" description="C2H2-type" evidence="10">
    <location>
        <begin position="256"/>
        <end position="283"/>
    </location>
</feature>
<feature type="domain" description="C2H2-type" evidence="10">
    <location>
        <begin position="284"/>
        <end position="311"/>
    </location>
</feature>
<dbReference type="InterPro" id="IPR036236">
    <property type="entry name" value="Znf_C2H2_sf"/>
</dbReference>
<feature type="binding site" evidence="8">
    <location>
        <position position="23"/>
    </location>
    <ligand>
        <name>Zn(2+)</name>
        <dbReference type="ChEBI" id="CHEBI:29105"/>
    </ligand>
</feature>
<dbReference type="AlphaFoldDB" id="A0A9Q0NAP4"/>
<comment type="subcellular location">
    <subcellularLocation>
        <location evidence="1">Nucleus</location>
    </subcellularLocation>
</comment>
<feature type="region of interest" description="Disordered" evidence="9">
    <location>
        <begin position="172"/>
        <end position="196"/>
    </location>
</feature>
<dbReference type="PANTHER" id="PTHR16515:SF54">
    <property type="entry name" value="GROWTH FACTOR-INDEPENDENT 1B TRANSCRIPTION REPRESSOR"/>
    <property type="match status" value="1"/>
</dbReference>
<dbReference type="PANTHER" id="PTHR16515">
    <property type="entry name" value="PR DOMAIN ZINC FINGER PROTEIN"/>
    <property type="match status" value="1"/>
</dbReference>
<dbReference type="PROSITE" id="PS50157">
    <property type="entry name" value="ZINC_FINGER_C2H2_2"/>
    <property type="match status" value="5"/>
</dbReference>
<dbReference type="InterPro" id="IPR012934">
    <property type="entry name" value="Znf_AD"/>
</dbReference>
<evidence type="ECO:0000256" key="6">
    <source>
        <dbReference type="ARBA" id="ARBA00023242"/>
    </source>
</evidence>
<dbReference type="Pfam" id="PF00096">
    <property type="entry name" value="zf-C2H2"/>
    <property type="match status" value="4"/>
</dbReference>
<dbReference type="PROSITE" id="PS00028">
    <property type="entry name" value="ZINC_FINGER_C2H2_1"/>
    <property type="match status" value="5"/>
</dbReference>
<organism evidence="12 13">
    <name type="scientific">Pseudolycoriella hygida</name>
    <dbReference type="NCBI Taxonomy" id="35572"/>
    <lineage>
        <taxon>Eukaryota</taxon>
        <taxon>Metazoa</taxon>
        <taxon>Ecdysozoa</taxon>
        <taxon>Arthropoda</taxon>
        <taxon>Hexapoda</taxon>
        <taxon>Insecta</taxon>
        <taxon>Pterygota</taxon>
        <taxon>Neoptera</taxon>
        <taxon>Endopterygota</taxon>
        <taxon>Diptera</taxon>
        <taxon>Nematocera</taxon>
        <taxon>Sciaroidea</taxon>
        <taxon>Sciaridae</taxon>
        <taxon>Pseudolycoriella</taxon>
    </lineage>
</organism>
<dbReference type="SUPFAM" id="SSF57716">
    <property type="entry name" value="Glucocorticoid receptor-like (DNA-binding domain)"/>
    <property type="match status" value="1"/>
</dbReference>
<evidence type="ECO:0000256" key="9">
    <source>
        <dbReference type="SAM" id="MobiDB-lite"/>
    </source>
</evidence>
<evidence type="ECO:0000259" key="10">
    <source>
        <dbReference type="PROSITE" id="PS50157"/>
    </source>
</evidence>
<evidence type="ECO:0000259" key="11">
    <source>
        <dbReference type="PROSITE" id="PS51915"/>
    </source>
</evidence>
<dbReference type="GO" id="GO:0030674">
    <property type="term" value="F:protein-macromolecule adaptor activity"/>
    <property type="evidence" value="ECO:0007669"/>
    <property type="project" value="UniProtKB-ARBA"/>
</dbReference>
<dbReference type="SMART" id="SM00868">
    <property type="entry name" value="zf-AD"/>
    <property type="match status" value="1"/>
</dbReference>
<evidence type="ECO:0000256" key="3">
    <source>
        <dbReference type="ARBA" id="ARBA00022737"/>
    </source>
</evidence>
<dbReference type="FunFam" id="3.30.160.60:FF:000446">
    <property type="entry name" value="Zinc finger protein"/>
    <property type="match status" value="1"/>
</dbReference>
<dbReference type="GO" id="GO:0008270">
    <property type="term" value="F:zinc ion binding"/>
    <property type="evidence" value="ECO:0007669"/>
    <property type="project" value="UniProtKB-UniRule"/>
</dbReference>
<dbReference type="OrthoDB" id="8110073at2759"/>
<dbReference type="FunFam" id="3.30.160.60:FF:000870">
    <property type="entry name" value="zinc finger protein 197 isoform X1"/>
    <property type="match status" value="1"/>
</dbReference>
<protein>
    <submittedName>
        <fullName evidence="12">Zinc finger protein</fullName>
    </submittedName>
</protein>
<dbReference type="GO" id="GO:0010468">
    <property type="term" value="P:regulation of gene expression"/>
    <property type="evidence" value="ECO:0007669"/>
    <property type="project" value="TreeGrafter"/>
</dbReference>
<evidence type="ECO:0000256" key="8">
    <source>
        <dbReference type="PROSITE-ProRule" id="PRU01263"/>
    </source>
</evidence>
<feature type="domain" description="C2H2-type" evidence="10">
    <location>
        <begin position="339"/>
        <end position="366"/>
    </location>
</feature>
<keyword evidence="2 8" id="KW-0479">Metal-binding</keyword>
<dbReference type="Proteomes" id="UP001151699">
    <property type="component" value="Chromosome A"/>
</dbReference>
<feature type="binding site" evidence="8">
    <location>
        <position position="20"/>
    </location>
    <ligand>
        <name>Zn(2+)</name>
        <dbReference type="ChEBI" id="CHEBI:29105"/>
    </ligand>
</feature>
<keyword evidence="4 7" id="KW-0863">Zinc-finger</keyword>
<name>A0A9Q0NAP4_9DIPT</name>
<gene>
    <name evidence="12" type="primary">Paris_3</name>
    <name evidence="12" type="ORF">Bhyg_02085</name>
</gene>
<dbReference type="GO" id="GO:0005634">
    <property type="term" value="C:nucleus"/>
    <property type="evidence" value="ECO:0007669"/>
    <property type="project" value="UniProtKB-SubCell"/>
</dbReference>
<keyword evidence="6" id="KW-0539">Nucleus</keyword>
<accession>A0A9Q0NAP4</accession>
<sequence>MSSIINQLVIDSMDDFSKMCRCCASQSDELSPINQCGATDVNIPNMFKECFDLDIDCSSLLPHSICSSCYEKLLHSVEFKKLCVSSFTFLTEFLEKQNISLIKNENFDDDAYNSFTSCLNDDMSDDTKPDVLYDCDVQNELPKKNSPKKRSPRKIKSIVKLKIKKSKETSIVDDEAKRLPTNDDSSEEKKGKNAKEKKEKVGKMCQICGQIFKSLQAHLYVHDIYPKFECNICNKKFRHKANVLSHMKIHTNQRDFKCHQCPYKTQFRTSYLRHLQTHTNERNFKCTICDKLFTRKMTLDRHKLTHDLPRVPCPHCDKMFTTKKGLVNHIGIHTGERPFKCKICDMGFVATSSLSVHRRIHKKEDDLLRCRECGLVLANLQMLYNHMKDHSVPSTSEMFATEVEITTTSIKRDEN</sequence>
<evidence type="ECO:0000256" key="5">
    <source>
        <dbReference type="ARBA" id="ARBA00022833"/>
    </source>
</evidence>
<evidence type="ECO:0000256" key="4">
    <source>
        <dbReference type="ARBA" id="ARBA00022771"/>
    </source>
</evidence>
<dbReference type="InterPro" id="IPR013087">
    <property type="entry name" value="Znf_C2H2_type"/>
</dbReference>
<dbReference type="PROSITE" id="PS51915">
    <property type="entry name" value="ZAD"/>
    <property type="match status" value="1"/>
</dbReference>
<feature type="domain" description="ZAD" evidence="11">
    <location>
        <begin position="18"/>
        <end position="93"/>
    </location>
</feature>
<feature type="binding site" evidence="8">
    <location>
        <position position="69"/>
    </location>
    <ligand>
        <name>Zn(2+)</name>
        <dbReference type="ChEBI" id="CHEBI:29105"/>
    </ligand>
</feature>
<dbReference type="SUPFAM" id="SSF57667">
    <property type="entry name" value="beta-beta-alpha zinc fingers"/>
    <property type="match status" value="3"/>
</dbReference>
<evidence type="ECO:0000256" key="7">
    <source>
        <dbReference type="PROSITE-ProRule" id="PRU00042"/>
    </source>
</evidence>
<evidence type="ECO:0000256" key="2">
    <source>
        <dbReference type="ARBA" id="ARBA00022723"/>
    </source>
</evidence>
<dbReference type="InterPro" id="IPR050331">
    <property type="entry name" value="Zinc_finger"/>
</dbReference>
<dbReference type="Gene3D" id="3.30.160.60">
    <property type="entry name" value="Classic Zinc Finger"/>
    <property type="match status" value="4"/>
</dbReference>
<evidence type="ECO:0000313" key="12">
    <source>
        <dbReference type="EMBL" id="KAJ6646871.1"/>
    </source>
</evidence>
<reference evidence="12" key="1">
    <citation type="submission" date="2022-07" db="EMBL/GenBank/DDBJ databases">
        <authorList>
            <person name="Trinca V."/>
            <person name="Uliana J.V.C."/>
            <person name="Torres T.T."/>
            <person name="Ward R.J."/>
            <person name="Monesi N."/>
        </authorList>
    </citation>
    <scope>NUCLEOTIDE SEQUENCE</scope>
    <source>
        <strain evidence="12">HSMRA1968</strain>
        <tissue evidence="12">Whole embryos</tissue>
    </source>
</reference>
<keyword evidence="13" id="KW-1185">Reference proteome</keyword>
<keyword evidence="3" id="KW-0677">Repeat</keyword>
<feature type="domain" description="C2H2-type" evidence="10">
    <location>
        <begin position="228"/>
        <end position="255"/>
    </location>
</feature>
<dbReference type="SMART" id="SM00355">
    <property type="entry name" value="ZnF_C2H2"/>
    <property type="match status" value="7"/>
</dbReference>
<evidence type="ECO:0000256" key="1">
    <source>
        <dbReference type="ARBA" id="ARBA00004123"/>
    </source>
</evidence>
<proteinExistence type="predicted"/>
<dbReference type="Pfam" id="PF07776">
    <property type="entry name" value="zf-AD"/>
    <property type="match status" value="1"/>
</dbReference>
<evidence type="ECO:0000313" key="13">
    <source>
        <dbReference type="Proteomes" id="UP001151699"/>
    </source>
</evidence>
<feature type="binding site" evidence="8">
    <location>
        <position position="66"/>
    </location>
    <ligand>
        <name>Zn(2+)</name>
        <dbReference type="ChEBI" id="CHEBI:29105"/>
    </ligand>
</feature>
<dbReference type="EMBL" id="WJQU01000001">
    <property type="protein sequence ID" value="KAJ6646871.1"/>
    <property type="molecule type" value="Genomic_DNA"/>
</dbReference>